<dbReference type="SUPFAM" id="SSF54826">
    <property type="entry name" value="Enolase N-terminal domain-like"/>
    <property type="match status" value="1"/>
</dbReference>
<feature type="binding site" evidence="6">
    <location>
        <position position="219"/>
    </location>
    <ligand>
        <name>Mg(2+)</name>
        <dbReference type="ChEBI" id="CHEBI:18420"/>
    </ligand>
</feature>
<sequence length="360" mass="39420">MCLKITKIKTHILPIQLSATFKTALREVSHVNVVRVYIHFDNGIIGIGEAAPTHVITGDTEVSILSAINDIFGPFLINRELDEELTILDEMKSLLVHNSSPKAAIDIALHDALAKAHSKPLYEFLGGGLAGLETDYTISIGTPEKMVRDAETKVAEGFQSLKVKLGLDPVEIEVAKIRQMNDALGGKIPFRIDANQGWTADEAIQILNEWQDIPIDFIEQPVKSWDFTGMAKVTANTSFPIMADESLFGFHDAKRLLDEKCCNLLNIKLMKSAGIKEAQAIHDLAGSYNVDCMIGTMIEGYASLSAAAHFAAASKQVKFYDLDVPFMWDLHGKNIADIGLEIGRGQVLLTEEDGIGIPAY</sequence>
<dbReference type="InterPro" id="IPR013341">
    <property type="entry name" value="Mandelate_racemase_N_dom"/>
</dbReference>
<proteinExistence type="inferred from homology"/>
<keyword evidence="4 7" id="KW-0413">Isomerase</keyword>
<evidence type="ECO:0000259" key="8">
    <source>
        <dbReference type="SMART" id="SM00922"/>
    </source>
</evidence>
<gene>
    <name evidence="9" type="ORF">HMPREF0557_02583</name>
</gene>
<dbReference type="PANTHER" id="PTHR48073:SF2">
    <property type="entry name" value="O-SUCCINYLBENZOATE SYNTHASE"/>
    <property type="match status" value="1"/>
</dbReference>
<evidence type="ECO:0000256" key="1">
    <source>
        <dbReference type="ARBA" id="ARBA00008031"/>
    </source>
</evidence>
<reference evidence="9 10" key="1">
    <citation type="submission" date="2011-08" db="EMBL/GenBank/DDBJ databases">
        <authorList>
            <person name="Weinstock G."/>
            <person name="Sodergren E."/>
            <person name="Clifton S."/>
            <person name="Fulton L."/>
            <person name="Fulton B."/>
            <person name="Courtney L."/>
            <person name="Fronick C."/>
            <person name="Harrison M."/>
            <person name="Strong C."/>
            <person name="Farmer C."/>
            <person name="Delahaunty K."/>
            <person name="Markovic C."/>
            <person name="Hall O."/>
            <person name="Minx P."/>
            <person name="Tomlinson C."/>
            <person name="Mitreva M."/>
            <person name="Hou S."/>
            <person name="Chen J."/>
            <person name="Wollam A."/>
            <person name="Pepin K.H."/>
            <person name="Johnson M."/>
            <person name="Bhonagiri V."/>
            <person name="Zhang X."/>
            <person name="Suruliraj S."/>
            <person name="Warren W."/>
            <person name="Chinwalla A."/>
            <person name="Mardis E.R."/>
            <person name="Wilson R.K."/>
        </authorList>
    </citation>
    <scope>NUCLEOTIDE SEQUENCE [LARGE SCALE GENOMIC DNA]</scope>
    <source>
        <strain evidence="9 10">ATCC 33091</strain>
    </source>
</reference>
<dbReference type="EMBL" id="AGCN01000039">
    <property type="protein sequence ID" value="EHN60396.1"/>
    <property type="molecule type" value="Genomic_DNA"/>
</dbReference>
<dbReference type="PANTHER" id="PTHR48073">
    <property type="entry name" value="O-SUCCINYLBENZOATE SYNTHASE-RELATED"/>
    <property type="match status" value="1"/>
</dbReference>
<dbReference type="SFLD" id="SFLDS00001">
    <property type="entry name" value="Enolase"/>
    <property type="match status" value="1"/>
</dbReference>
<name>A0AB72Z6Y5_LISIO</name>
<feature type="active site" description="Proton acceptor; specific for (S)-substrate epimerization" evidence="5">
    <location>
        <position position="268"/>
    </location>
</feature>
<dbReference type="CDD" id="cd03319">
    <property type="entry name" value="L-Ala-DL-Glu_epimerase"/>
    <property type="match status" value="1"/>
</dbReference>
<dbReference type="FunFam" id="3.30.390.10:FF:000009">
    <property type="entry name" value="Hydrophobic dipeptide epimerase"/>
    <property type="match status" value="1"/>
</dbReference>
<feature type="binding site" evidence="6">
    <location>
        <position position="244"/>
    </location>
    <ligand>
        <name>Mg(2+)</name>
        <dbReference type="ChEBI" id="CHEBI:18420"/>
    </ligand>
</feature>
<dbReference type="GO" id="GO:0000287">
    <property type="term" value="F:magnesium ion binding"/>
    <property type="evidence" value="ECO:0007669"/>
    <property type="project" value="UniProtKB-ARBA"/>
</dbReference>
<evidence type="ECO:0000256" key="3">
    <source>
        <dbReference type="ARBA" id="ARBA00022842"/>
    </source>
</evidence>
<feature type="binding site" evidence="6">
    <location>
        <position position="193"/>
    </location>
    <ligand>
        <name>Mg(2+)</name>
        <dbReference type="ChEBI" id="CHEBI:18420"/>
    </ligand>
</feature>
<dbReference type="InterPro" id="IPR034603">
    <property type="entry name" value="Dipeptide_epimerase"/>
</dbReference>
<dbReference type="InterPro" id="IPR036849">
    <property type="entry name" value="Enolase-like_C_sf"/>
</dbReference>
<feature type="domain" description="Mandelate racemase/muconate lactonizing enzyme C-terminal" evidence="8">
    <location>
        <begin position="143"/>
        <end position="240"/>
    </location>
</feature>
<dbReference type="Pfam" id="PF02746">
    <property type="entry name" value="MR_MLE_N"/>
    <property type="match status" value="1"/>
</dbReference>
<organism evidence="9 10">
    <name type="scientific">Listeria innocua ATCC 33091</name>
    <dbReference type="NCBI Taxonomy" id="1002366"/>
    <lineage>
        <taxon>Bacteria</taxon>
        <taxon>Bacillati</taxon>
        <taxon>Bacillota</taxon>
        <taxon>Bacilli</taxon>
        <taxon>Bacillales</taxon>
        <taxon>Listeriaceae</taxon>
        <taxon>Listeria</taxon>
    </lineage>
</organism>
<evidence type="ECO:0000256" key="2">
    <source>
        <dbReference type="ARBA" id="ARBA00022723"/>
    </source>
</evidence>
<dbReference type="GO" id="GO:0016855">
    <property type="term" value="F:racemase and epimerase activity, acting on amino acids and derivatives"/>
    <property type="evidence" value="ECO:0007669"/>
    <property type="project" value="UniProtKB-UniRule"/>
</dbReference>
<dbReference type="AlphaFoldDB" id="A0AB72Z6Y5"/>
<dbReference type="SUPFAM" id="SSF51604">
    <property type="entry name" value="Enolase C-terminal domain-like"/>
    <property type="match status" value="1"/>
</dbReference>
<protein>
    <recommendedName>
        <fullName evidence="7">Dipeptide epimerase</fullName>
        <ecNumber evidence="7">5.1.1.-</ecNumber>
    </recommendedName>
</protein>
<accession>A0AB72Z6Y5</accession>
<dbReference type="InterPro" id="IPR013342">
    <property type="entry name" value="Mandelate_racemase_C"/>
</dbReference>
<dbReference type="InterPro" id="IPR029065">
    <property type="entry name" value="Enolase_C-like"/>
</dbReference>
<evidence type="ECO:0000256" key="4">
    <source>
        <dbReference type="ARBA" id="ARBA00023235"/>
    </source>
</evidence>
<evidence type="ECO:0000256" key="7">
    <source>
        <dbReference type="RuleBase" id="RU366006"/>
    </source>
</evidence>
<evidence type="ECO:0000256" key="6">
    <source>
        <dbReference type="PIRSR" id="PIRSR634603-3"/>
    </source>
</evidence>
<dbReference type="EC" id="5.1.1.-" evidence="7"/>
<dbReference type="Gene3D" id="3.30.390.10">
    <property type="entry name" value="Enolase-like, N-terminal domain"/>
    <property type="match status" value="1"/>
</dbReference>
<keyword evidence="3 6" id="KW-0460">Magnesium</keyword>
<evidence type="ECO:0000313" key="9">
    <source>
        <dbReference type="EMBL" id="EHN60396.1"/>
    </source>
</evidence>
<dbReference type="Gene3D" id="3.20.20.120">
    <property type="entry name" value="Enolase-like C-terminal domain"/>
    <property type="match status" value="1"/>
</dbReference>
<comment type="caution">
    <text evidence="9">The sequence shown here is derived from an EMBL/GenBank/DDBJ whole genome shotgun (WGS) entry which is preliminary data.</text>
</comment>
<feature type="active site" description="Proton acceptor; specific for (R)-substrate epimerization" evidence="5">
    <location>
        <position position="164"/>
    </location>
</feature>
<dbReference type="Pfam" id="PF13378">
    <property type="entry name" value="MR_MLE_C"/>
    <property type="match status" value="1"/>
</dbReference>
<comment type="similarity">
    <text evidence="1 7">Belongs to the mandelate racemase/muconate lactonizing enzyme family.</text>
</comment>
<evidence type="ECO:0000313" key="10">
    <source>
        <dbReference type="Proteomes" id="UP000003597"/>
    </source>
</evidence>
<keyword evidence="2 6" id="KW-0479">Metal-binding</keyword>
<comment type="cofactor">
    <cofactor evidence="6 7">
        <name>Mg(2+)</name>
        <dbReference type="ChEBI" id="CHEBI:18420"/>
    </cofactor>
    <text evidence="6 7">Binds 1 Mg(2+) ion per subunit.</text>
</comment>
<evidence type="ECO:0000256" key="5">
    <source>
        <dbReference type="PIRSR" id="PIRSR634603-1"/>
    </source>
</evidence>
<dbReference type="InterPro" id="IPR029017">
    <property type="entry name" value="Enolase-like_N"/>
</dbReference>
<keyword evidence="10" id="KW-1185">Reference proteome</keyword>
<dbReference type="SMART" id="SM00922">
    <property type="entry name" value="MR_MLE"/>
    <property type="match status" value="1"/>
</dbReference>
<dbReference type="Proteomes" id="UP000003597">
    <property type="component" value="Unassembled WGS sequence"/>
</dbReference>
<dbReference type="GO" id="GO:0006518">
    <property type="term" value="P:peptide metabolic process"/>
    <property type="evidence" value="ECO:0007669"/>
    <property type="project" value="UniProtKB-ARBA"/>
</dbReference>
<dbReference type="SFLD" id="SFLDG00180">
    <property type="entry name" value="muconate_cycloisomerase"/>
    <property type="match status" value="1"/>
</dbReference>